<keyword evidence="2" id="KW-0813">Transport</keyword>
<evidence type="ECO:0000256" key="2">
    <source>
        <dbReference type="ARBA" id="ARBA00022448"/>
    </source>
</evidence>
<dbReference type="CDD" id="cd13170">
    <property type="entry name" value="RanBD_NUP50"/>
    <property type="match status" value="1"/>
</dbReference>
<dbReference type="Pfam" id="PF08911">
    <property type="entry name" value="NUP50"/>
    <property type="match status" value="1"/>
</dbReference>
<dbReference type="InterPro" id="IPR015007">
    <property type="entry name" value="NUP2/50/61"/>
</dbReference>
<feature type="compositionally biased region" description="Basic and acidic residues" evidence="10">
    <location>
        <begin position="193"/>
        <end position="203"/>
    </location>
</feature>
<comment type="caution">
    <text evidence="12">The sequence shown here is derived from an EMBL/GenBank/DDBJ whole genome shotgun (WGS) entry which is preliminary data.</text>
</comment>
<dbReference type="PANTHER" id="PTHR23138:SF141">
    <property type="entry name" value="NUCLEAR PORE COMPLEX PROTEIN NUP50"/>
    <property type="match status" value="1"/>
</dbReference>
<feature type="compositionally biased region" description="Polar residues" evidence="10">
    <location>
        <begin position="97"/>
        <end position="109"/>
    </location>
</feature>
<keyword evidence="4" id="KW-0509">mRNA transport</keyword>
<dbReference type="InterPro" id="IPR000156">
    <property type="entry name" value="Ran_bind_dom"/>
</dbReference>
<dbReference type="InterPro" id="IPR045255">
    <property type="entry name" value="RanBP1-like"/>
</dbReference>
<evidence type="ECO:0000256" key="5">
    <source>
        <dbReference type="ARBA" id="ARBA00022927"/>
    </source>
</evidence>
<evidence type="ECO:0000313" key="13">
    <source>
        <dbReference type="Proteomes" id="UP001347796"/>
    </source>
</evidence>
<keyword evidence="8" id="KW-0906">Nuclear pore complex</keyword>
<proteinExistence type="predicted"/>
<dbReference type="PANTHER" id="PTHR23138">
    <property type="entry name" value="RAN BINDING PROTEIN"/>
    <property type="match status" value="1"/>
</dbReference>
<evidence type="ECO:0000256" key="10">
    <source>
        <dbReference type="SAM" id="MobiDB-lite"/>
    </source>
</evidence>
<dbReference type="SUPFAM" id="SSF50729">
    <property type="entry name" value="PH domain-like"/>
    <property type="match status" value="1"/>
</dbReference>
<keyword evidence="7" id="KW-0811">Translocation</keyword>
<dbReference type="PROSITE" id="PS50196">
    <property type="entry name" value="RANBD1"/>
    <property type="match status" value="1"/>
</dbReference>
<name>A0AAN8K9Z8_PATCE</name>
<dbReference type="SMART" id="SM00160">
    <property type="entry name" value="RanBD"/>
    <property type="match status" value="1"/>
</dbReference>
<evidence type="ECO:0000256" key="9">
    <source>
        <dbReference type="ARBA" id="ARBA00023242"/>
    </source>
</evidence>
<evidence type="ECO:0000256" key="6">
    <source>
        <dbReference type="ARBA" id="ARBA00022990"/>
    </source>
</evidence>
<organism evidence="12 13">
    <name type="scientific">Patella caerulea</name>
    <name type="common">Rayed Mediterranean limpet</name>
    <dbReference type="NCBI Taxonomy" id="87958"/>
    <lineage>
        <taxon>Eukaryota</taxon>
        <taxon>Metazoa</taxon>
        <taxon>Spiralia</taxon>
        <taxon>Lophotrochozoa</taxon>
        <taxon>Mollusca</taxon>
        <taxon>Gastropoda</taxon>
        <taxon>Patellogastropoda</taxon>
        <taxon>Patelloidea</taxon>
        <taxon>Patellidae</taxon>
        <taxon>Patella</taxon>
    </lineage>
</organism>
<keyword evidence="3" id="KW-0677">Repeat</keyword>
<feature type="domain" description="RanBD1" evidence="11">
    <location>
        <begin position="249"/>
        <end position="388"/>
    </location>
</feature>
<comment type="subcellular location">
    <subcellularLocation>
        <location evidence="1">Nucleus</location>
        <location evidence="1">Nuclear pore complex</location>
    </subcellularLocation>
</comment>
<reference evidence="12 13" key="1">
    <citation type="submission" date="2024-01" db="EMBL/GenBank/DDBJ databases">
        <title>The genome of the rayed Mediterranean limpet Patella caerulea (Linnaeus, 1758).</title>
        <authorList>
            <person name="Anh-Thu Weber A."/>
            <person name="Halstead-Nussloch G."/>
        </authorList>
    </citation>
    <scope>NUCLEOTIDE SEQUENCE [LARGE SCALE GENOMIC DNA]</scope>
    <source>
        <strain evidence="12">AATW-2023a</strain>
        <tissue evidence="12">Whole specimen</tissue>
    </source>
</reference>
<dbReference type="InterPro" id="IPR011993">
    <property type="entry name" value="PH-like_dom_sf"/>
</dbReference>
<dbReference type="EMBL" id="JAZGQO010000002">
    <property type="protein sequence ID" value="KAK6191442.1"/>
    <property type="molecule type" value="Genomic_DNA"/>
</dbReference>
<feature type="compositionally biased region" description="Low complexity" evidence="10">
    <location>
        <begin position="52"/>
        <end position="63"/>
    </location>
</feature>
<dbReference type="Pfam" id="PF00638">
    <property type="entry name" value="Ran_BP1"/>
    <property type="match status" value="1"/>
</dbReference>
<keyword evidence="9" id="KW-0539">Nucleus</keyword>
<feature type="region of interest" description="Disordered" evidence="10">
    <location>
        <begin position="97"/>
        <end position="122"/>
    </location>
</feature>
<evidence type="ECO:0000256" key="7">
    <source>
        <dbReference type="ARBA" id="ARBA00023010"/>
    </source>
</evidence>
<dbReference type="GO" id="GO:0005643">
    <property type="term" value="C:nuclear pore"/>
    <property type="evidence" value="ECO:0007669"/>
    <property type="project" value="UniProtKB-SubCell"/>
</dbReference>
<protein>
    <recommendedName>
        <fullName evidence="11">RanBD1 domain-containing protein</fullName>
    </recommendedName>
</protein>
<dbReference type="AlphaFoldDB" id="A0AAN8K9Z8"/>
<dbReference type="Proteomes" id="UP001347796">
    <property type="component" value="Unassembled WGS sequence"/>
</dbReference>
<evidence type="ECO:0000256" key="3">
    <source>
        <dbReference type="ARBA" id="ARBA00022737"/>
    </source>
</evidence>
<evidence type="ECO:0000313" key="12">
    <source>
        <dbReference type="EMBL" id="KAK6191442.1"/>
    </source>
</evidence>
<keyword evidence="6" id="KW-0007">Acetylation</keyword>
<sequence length="388" mass="43205">MAKRIASSELTDRNWDHEDEPEEAGIFTQASKDILKHRQMKKAKRRNPNETASGGAFSGFSGFGAKINPPKSSPVSNNMFSTTTIPAVTYGSTAFSNTQTTSVESSKTGNKPFKGNNKSDSSYYSSLKSLNRSLLSWLQKHVERDPYCILTPIFDDYQKHLVEIQKNNNNKENKETEKDADDSDPEITINPRFRKEDSPKKDSTFGGFTKTSISGFTFPSSNTSTDKSITSSGFGSSAFSFAVKQATNPVITTAKTDEEEEYVPPKVETQEINEEGSVYTKRCKLFYQKDGNWKDRGVGNLHIKQLDDGKSQVIVRADTNLGNILLNIMLSSAIPTKRQGKNNIFIVCIPNPPIDPKDTSNTPTPMLIRVKTSEDADEMLQKLEENKH</sequence>
<gene>
    <name evidence="12" type="ORF">SNE40_003131</name>
</gene>
<evidence type="ECO:0000259" key="11">
    <source>
        <dbReference type="PROSITE" id="PS50196"/>
    </source>
</evidence>
<keyword evidence="5" id="KW-0653">Protein transport</keyword>
<evidence type="ECO:0000256" key="1">
    <source>
        <dbReference type="ARBA" id="ARBA00004567"/>
    </source>
</evidence>
<dbReference type="Gene3D" id="2.30.29.30">
    <property type="entry name" value="Pleckstrin-homology domain (PH domain)/Phosphotyrosine-binding domain (PTB)"/>
    <property type="match status" value="1"/>
</dbReference>
<feature type="compositionally biased region" description="Basic residues" evidence="10">
    <location>
        <begin position="35"/>
        <end position="46"/>
    </location>
</feature>
<feature type="compositionally biased region" description="Basic and acidic residues" evidence="10">
    <location>
        <begin position="166"/>
        <end position="177"/>
    </location>
</feature>
<dbReference type="GO" id="GO:0006606">
    <property type="term" value="P:protein import into nucleus"/>
    <property type="evidence" value="ECO:0007669"/>
    <property type="project" value="TreeGrafter"/>
</dbReference>
<accession>A0AAN8K9Z8</accession>
<feature type="region of interest" description="Disordered" evidence="10">
    <location>
        <begin position="166"/>
        <end position="205"/>
    </location>
</feature>
<feature type="region of interest" description="Disordered" evidence="10">
    <location>
        <begin position="1"/>
        <end position="63"/>
    </location>
</feature>
<evidence type="ECO:0000256" key="4">
    <source>
        <dbReference type="ARBA" id="ARBA00022816"/>
    </source>
</evidence>
<keyword evidence="13" id="KW-1185">Reference proteome</keyword>
<dbReference type="GO" id="GO:0051028">
    <property type="term" value="P:mRNA transport"/>
    <property type="evidence" value="ECO:0007669"/>
    <property type="project" value="UniProtKB-KW"/>
</dbReference>
<evidence type="ECO:0000256" key="8">
    <source>
        <dbReference type="ARBA" id="ARBA00023132"/>
    </source>
</evidence>